<gene>
    <name evidence="4" type="ORF">WT27_03775</name>
</gene>
<dbReference type="GO" id="GO:0005737">
    <property type="term" value="C:cytoplasm"/>
    <property type="evidence" value="ECO:0007669"/>
    <property type="project" value="TreeGrafter"/>
</dbReference>
<feature type="chain" id="PRO_5007126124" evidence="2">
    <location>
        <begin position="34"/>
        <end position="379"/>
    </location>
</feature>
<evidence type="ECO:0000313" key="5">
    <source>
        <dbReference type="Proteomes" id="UP000062317"/>
    </source>
</evidence>
<name>A0A106DCK4_9BURK</name>
<comment type="caution">
    <text evidence="4">The sequence shown here is derived from an EMBL/GenBank/DDBJ whole genome shotgun (WGS) entry which is preliminary data.</text>
</comment>
<dbReference type="InterPro" id="IPR006311">
    <property type="entry name" value="TAT_signal"/>
</dbReference>
<reference evidence="4 5" key="1">
    <citation type="submission" date="2015-11" db="EMBL/GenBank/DDBJ databases">
        <title>Expanding the genomic diversity of Burkholderia species for the development of highly accurate diagnostics.</title>
        <authorList>
            <person name="Sahl J."/>
            <person name="Keim P."/>
            <person name="Wagner D."/>
        </authorList>
    </citation>
    <scope>NUCLEOTIDE SEQUENCE [LARGE SCALE GENOMIC DNA]</scope>
    <source>
        <strain evidence="4 5">MSMB1301WGS</strain>
    </source>
</reference>
<evidence type="ECO:0000256" key="1">
    <source>
        <dbReference type="ARBA" id="ARBA00023239"/>
    </source>
</evidence>
<keyword evidence="2" id="KW-0732">Signal</keyword>
<feature type="signal peptide" evidence="2">
    <location>
        <begin position="1"/>
        <end position="33"/>
    </location>
</feature>
<dbReference type="GO" id="GO:0016787">
    <property type="term" value="F:hydrolase activity"/>
    <property type="evidence" value="ECO:0007669"/>
    <property type="project" value="InterPro"/>
</dbReference>
<dbReference type="InterPro" id="IPR006680">
    <property type="entry name" value="Amidohydro-rel"/>
</dbReference>
<dbReference type="AlphaFoldDB" id="A0A106DCK4"/>
<dbReference type="PANTHER" id="PTHR21240:SF28">
    <property type="entry name" value="ISO-OROTATE DECARBOXYLASE (EUROFUNG)"/>
    <property type="match status" value="1"/>
</dbReference>
<dbReference type="PANTHER" id="PTHR21240">
    <property type="entry name" value="2-AMINO-3-CARBOXYLMUCONATE-6-SEMIALDEHYDE DECARBOXYLASE"/>
    <property type="match status" value="1"/>
</dbReference>
<protein>
    <submittedName>
        <fullName evidence="4">Aminocarboxymuconate-semialdehyde decarboxylase</fullName>
    </submittedName>
</protein>
<keyword evidence="5" id="KW-1185">Reference proteome</keyword>
<accession>A0A106DCK4</accession>
<dbReference type="Proteomes" id="UP000062317">
    <property type="component" value="Unassembled WGS sequence"/>
</dbReference>
<organism evidence="4 5">
    <name type="scientific">Burkholderia territorii</name>
    <dbReference type="NCBI Taxonomy" id="1503055"/>
    <lineage>
        <taxon>Bacteria</taxon>
        <taxon>Pseudomonadati</taxon>
        <taxon>Pseudomonadota</taxon>
        <taxon>Betaproteobacteria</taxon>
        <taxon>Burkholderiales</taxon>
        <taxon>Burkholderiaceae</taxon>
        <taxon>Burkholderia</taxon>
        <taxon>Burkholderia cepacia complex</taxon>
    </lineage>
</organism>
<dbReference type="GO" id="GO:0016831">
    <property type="term" value="F:carboxy-lyase activity"/>
    <property type="evidence" value="ECO:0007669"/>
    <property type="project" value="InterPro"/>
</dbReference>
<dbReference type="InterPro" id="IPR032466">
    <property type="entry name" value="Metal_Hydrolase"/>
</dbReference>
<evidence type="ECO:0000259" key="3">
    <source>
        <dbReference type="Pfam" id="PF04909"/>
    </source>
</evidence>
<dbReference type="GO" id="GO:0019748">
    <property type="term" value="P:secondary metabolic process"/>
    <property type="evidence" value="ECO:0007669"/>
    <property type="project" value="TreeGrafter"/>
</dbReference>
<dbReference type="PROSITE" id="PS51318">
    <property type="entry name" value="TAT"/>
    <property type="match status" value="1"/>
</dbReference>
<sequence>MTCTCCPSPARRRLLGTFAALAGAAMASRPASAAETAGTRAAPAISTARPTPRPRAIDIHAHYYPESFCDLVGGEGKRFGGSFTCDDASFTFRTPAGGLGPLPMKFIDVDARLKDMDASGVDVQALSLSVPMAYWGDRAFNAKLARDWNSAASRVHQRHPARFAVLATLPMLNATDAIDELERAVQLPGVRGVYMGTNIDTRDLDDPLFAPVFARIEQLNLPVFLHPQQTVGGARLGDFYLSNLLGNPFDTAIAGAHLILGGVLDRHPDLQVTLPHAGGALPIIAGRLDAGWTVRPETRRLARKPSSYLRRFSYDTVSHSGPVLDFLIANVGVDRLVLGSDYCFDMGYDQPVRFLDRLDLTAEQRAMIVGGNAGKLLRI</sequence>
<proteinExistence type="predicted"/>
<dbReference type="EMBL" id="LPEQ01000061">
    <property type="protein sequence ID" value="KVV48365.1"/>
    <property type="molecule type" value="Genomic_DNA"/>
</dbReference>
<dbReference type="InterPro" id="IPR032465">
    <property type="entry name" value="ACMSD"/>
</dbReference>
<dbReference type="Gene3D" id="3.20.20.140">
    <property type="entry name" value="Metal-dependent hydrolases"/>
    <property type="match status" value="1"/>
</dbReference>
<keyword evidence="1" id="KW-0456">Lyase</keyword>
<feature type="domain" description="Amidohydrolase-related" evidence="3">
    <location>
        <begin position="57"/>
        <end position="379"/>
    </location>
</feature>
<dbReference type="Pfam" id="PF04909">
    <property type="entry name" value="Amidohydro_2"/>
    <property type="match status" value="1"/>
</dbReference>
<evidence type="ECO:0000256" key="2">
    <source>
        <dbReference type="SAM" id="SignalP"/>
    </source>
</evidence>
<evidence type="ECO:0000313" key="4">
    <source>
        <dbReference type="EMBL" id="KVV48365.1"/>
    </source>
</evidence>
<dbReference type="SUPFAM" id="SSF51556">
    <property type="entry name" value="Metallo-dependent hydrolases"/>
    <property type="match status" value="1"/>
</dbReference>